<evidence type="ECO:0000256" key="1">
    <source>
        <dbReference type="ARBA" id="ARBA00001974"/>
    </source>
</evidence>
<dbReference type="Pfam" id="PF06039">
    <property type="entry name" value="Mqo"/>
    <property type="match status" value="1"/>
</dbReference>
<evidence type="ECO:0000256" key="4">
    <source>
        <dbReference type="ARBA" id="ARBA00022630"/>
    </source>
</evidence>
<evidence type="ECO:0000313" key="7">
    <source>
        <dbReference type="EMBL" id="CAB4581113.1"/>
    </source>
</evidence>
<dbReference type="NCBIfam" id="NF003603">
    <property type="entry name" value="PRK05257.1-1"/>
    <property type="match status" value="1"/>
</dbReference>
<evidence type="ECO:0000256" key="6">
    <source>
        <dbReference type="ARBA" id="ARBA00023002"/>
    </source>
</evidence>
<dbReference type="GO" id="GO:0006099">
    <property type="term" value="P:tricarboxylic acid cycle"/>
    <property type="evidence" value="ECO:0007669"/>
    <property type="project" value="UniProtKB-UniPathway"/>
</dbReference>
<dbReference type="NCBIfam" id="NF003605">
    <property type="entry name" value="PRK05257.1-4"/>
    <property type="match status" value="1"/>
</dbReference>
<dbReference type="GO" id="GO:0008924">
    <property type="term" value="F:L-malate dehydrogenase (quinone) activity"/>
    <property type="evidence" value="ECO:0007669"/>
    <property type="project" value="InterPro"/>
</dbReference>
<protein>
    <submittedName>
        <fullName evidence="7">Unannotated protein</fullName>
    </submittedName>
</protein>
<comment type="cofactor">
    <cofactor evidence="1">
        <name>FAD</name>
        <dbReference type="ChEBI" id="CHEBI:57692"/>
    </cofactor>
</comment>
<name>A0A6J6F260_9ZZZZ</name>
<dbReference type="UniPathway" id="UPA00223"/>
<dbReference type="PANTHER" id="PTHR43104:SF2">
    <property type="entry name" value="L-2-HYDROXYGLUTARATE DEHYDROGENASE, MITOCHONDRIAL"/>
    <property type="match status" value="1"/>
</dbReference>
<gene>
    <name evidence="7" type="ORF">UFOPK1684_01415</name>
</gene>
<comment type="pathway">
    <text evidence="2">Carbohydrate metabolism; tricarboxylic acid cycle.</text>
</comment>
<dbReference type="InterPro" id="IPR036188">
    <property type="entry name" value="FAD/NAD-bd_sf"/>
</dbReference>
<dbReference type="NCBIfam" id="NF009875">
    <property type="entry name" value="PRK13339.1"/>
    <property type="match status" value="1"/>
</dbReference>
<dbReference type="GO" id="GO:0047545">
    <property type="term" value="F:(S)-2-hydroxyglutarate dehydrogenase activity"/>
    <property type="evidence" value="ECO:0007669"/>
    <property type="project" value="TreeGrafter"/>
</dbReference>
<keyword evidence="4" id="KW-0285">Flavoprotein</keyword>
<dbReference type="NCBIfam" id="TIGR01320">
    <property type="entry name" value="mal_quin_oxido"/>
    <property type="match status" value="1"/>
</dbReference>
<dbReference type="PANTHER" id="PTHR43104">
    <property type="entry name" value="L-2-HYDROXYGLUTARATE DEHYDROGENASE, MITOCHONDRIAL"/>
    <property type="match status" value="1"/>
</dbReference>
<dbReference type="SUPFAM" id="SSF51905">
    <property type="entry name" value="FAD/NAD(P)-binding domain"/>
    <property type="match status" value="1"/>
</dbReference>
<keyword evidence="6" id="KW-0560">Oxidoreductase</keyword>
<evidence type="ECO:0000256" key="5">
    <source>
        <dbReference type="ARBA" id="ARBA00022827"/>
    </source>
</evidence>
<proteinExistence type="inferred from homology"/>
<reference evidence="7" key="1">
    <citation type="submission" date="2020-05" db="EMBL/GenBank/DDBJ databases">
        <authorList>
            <person name="Chiriac C."/>
            <person name="Salcher M."/>
            <person name="Ghai R."/>
            <person name="Kavagutti S V."/>
        </authorList>
    </citation>
    <scope>NUCLEOTIDE SEQUENCE</scope>
</reference>
<dbReference type="InterPro" id="IPR006231">
    <property type="entry name" value="MQO"/>
</dbReference>
<keyword evidence="3" id="KW-0816">Tricarboxylic acid cycle</keyword>
<dbReference type="HAMAP" id="MF_00212">
    <property type="entry name" value="MQO"/>
    <property type="match status" value="1"/>
</dbReference>
<sequence length="474" mass="51748">MSATLGTVLHELEPTWKILIVERLSAVGHESSNAWNNAGTGHSALCELNYTPERPDGSIAIDSAVTVNEQFQISRQFWSWLVSEKIIPDPSSFIHQSPHMSFVWGEANVAYLRKRFEALREHPLFRGMEYSEDPLEIARWAPLLIDGRKKGEPLAATRFVSGSDVDFGALTKSLVDRLVADGVSITLDYRVNRLKKMTDGGWRLNLRAEIGSTPVDVEASFVFVGAGGMSLNLLQKSGIKEIRGYGGFPVSGVWLRCDNPDVVALHKAKVYGKASVGAPPMSVPHLDTRVVEGDTSLLFGPYAGFTPKFLKNGSVTDLFASLRLHNIGPMLAVGLGNFSLLRYLVSEVFASRGKRLEALWDFYPSADPDDWYELTAGQRVQVIKPDSKKVGVLQFGTEVVTSADGSISGLLGASPGASTAAAIMIDVLERCFPERLAGWSKKLRAMVPSYGTKLSDDADRAYRSTSHTGSVLKL</sequence>
<dbReference type="AlphaFoldDB" id="A0A6J6F260"/>
<dbReference type="EMBL" id="CAEZTM010000097">
    <property type="protein sequence ID" value="CAB4581113.1"/>
    <property type="molecule type" value="Genomic_DNA"/>
</dbReference>
<evidence type="ECO:0000256" key="3">
    <source>
        <dbReference type="ARBA" id="ARBA00022532"/>
    </source>
</evidence>
<dbReference type="NCBIfam" id="NF003606">
    <property type="entry name" value="PRK05257.2-1"/>
    <property type="match status" value="1"/>
</dbReference>
<evidence type="ECO:0000256" key="2">
    <source>
        <dbReference type="ARBA" id="ARBA00005163"/>
    </source>
</evidence>
<keyword evidence="5" id="KW-0274">FAD</keyword>
<dbReference type="NCBIfam" id="NF003611">
    <property type="entry name" value="PRK05257.3-2"/>
    <property type="match status" value="1"/>
</dbReference>
<organism evidence="7">
    <name type="scientific">freshwater metagenome</name>
    <dbReference type="NCBI Taxonomy" id="449393"/>
    <lineage>
        <taxon>unclassified sequences</taxon>
        <taxon>metagenomes</taxon>
        <taxon>ecological metagenomes</taxon>
    </lineage>
</organism>
<accession>A0A6J6F260</accession>